<reference evidence="2" key="1">
    <citation type="submission" date="2016-10" db="EMBL/GenBank/DDBJ databases">
        <authorList>
            <person name="Varghese N."/>
            <person name="Submissions S."/>
        </authorList>
    </citation>
    <scope>NUCLEOTIDE SEQUENCE [LARGE SCALE GENOMIC DNA]</scope>
    <source>
        <strain evidence="2">JS21-1</strain>
    </source>
</reference>
<organism evidence="1 2">
    <name type="scientific">Sphingomonas palmae</name>
    <dbReference type="NCBI Taxonomy" id="1855283"/>
    <lineage>
        <taxon>Bacteria</taxon>
        <taxon>Pseudomonadati</taxon>
        <taxon>Pseudomonadota</taxon>
        <taxon>Alphaproteobacteria</taxon>
        <taxon>Sphingomonadales</taxon>
        <taxon>Sphingomonadaceae</taxon>
        <taxon>Sphingomonas</taxon>
    </lineage>
</organism>
<dbReference type="Proteomes" id="UP000199214">
    <property type="component" value="Unassembled WGS sequence"/>
</dbReference>
<dbReference type="InterPro" id="IPR027417">
    <property type="entry name" value="P-loop_NTPase"/>
</dbReference>
<dbReference type="AlphaFoldDB" id="A0A1H7LUY0"/>
<dbReference type="Gene3D" id="3.40.50.300">
    <property type="entry name" value="P-loop containing nucleotide triphosphate hydrolases"/>
    <property type="match status" value="1"/>
</dbReference>
<dbReference type="InterPro" id="IPR017026">
    <property type="entry name" value="ImuA"/>
</dbReference>
<evidence type="ECO:0000313" key="2">
    <source>
        <dbReference type="Proteomes" id="UP000199214"/>
    </source>
</evidence>
<dbReference type="EMBL" id="FNZZ01000002">
    <property type="protein sequence ID" value="SEL02538.1"/>
    <property type="molecule type" value="Genomic_DNA"/>
</dbReference>
<dbReference type="PIRSF" id="PIRSF034285">
    <property type="entry name" value="UCP034285"/>
    <property type="match status" value="1"/>
</dbReference>
<keyword evidence="2" id="KW-1185">Reference proteome</keyword>
<sequence length="261" mass="27632">MFIVSQPAEPLPDTQSAVLAQLRETLRAIEGDGHRRRPVLPFGAGGIDARLANNGLRLDALHEVTAATPSLGDDASATLFMAGIAARAWGPILWVVRRRDLFAPALYQVGLAPERVLYAEAADDAEVLALMEEGLRHRALGAVIGEARRVGMPATRRLQLAAEGGRTIALLMKRHAREGADTLGAPSAAVTRWRIGSAPSTPIPTAGIGRARWHVSLVRQRGGEPFQLTVEACDETGRIALPAKLVDRSHQAGGAAAHAAA</sequence>
<protein>
    <submittedName>
        <fullName evidence="1">Protein ImuA</fullName>
    </submittedName>
</protein>
<dbReference type="SUPFAM" id="SSF52540">
    <property type="entry name" value="P-loop containing nucleoside triphosphate hydrolases"/>
    <property type="match status" value="1"/>
</dbReference>
<dbReference type="STRING" id="1855283.SAMN05216382_1317"/>
<accession>A0A1H7LUY0</accession>
<proteinExistence type="predicted"/>
<gene>
    <name evidence="1" type="ORF">SAMN05216382_1317</name>
</gene>
<evidence type="ECO:0000313" key="1">
    <source>
        <dbReference type="EMBL" id="SEL02538.1"/>
    </source>
</evidence>
<name>A0A1H7LUY0_9SPHN</name>